<dbReference type="EMBL" id="CM017711">
    <property type="protein sequence ID" value="TYG48207.1"/>
    <property type="molecule type" value="Genomic_DNA"/>
</dbReference>
<gene>
    <name evidence="2" type="ORF">ES288_D11G405000v1</name>
</gene>
<organism evidence="2 3">
    <name type="scientific">Gossypium darwinii</name>
    <name type="common">Darwin's cotton</name>
    <name type="synonym">Gossypium barbadense var. darwinii</name>
    <dbReference type="NCBI Taxonomy" id="34276"/>
    <lineage>
        <taxon>Eukaryota</taxon>
        <taxon>Viridiplantae</taxon>
        <taxon>Streptophyta</taxon>
        <taxon>Embryophyta</taxon>
        <taxon>Tracheophyta</taxon>
        <taxon>Spermatophyta</taxon>
        <taxon>Magnoliopsida</taxon>
        <taxon>eudicotyledons</taxon>
        <taxon>Gunneridae</taxon>
        <taxon>Pentapetalae</taxon>
        <taxon>rosids</taxon>
        <taxon>malvids</taxon>
        <taxon>Malvales</taxon>
        <taxon>Malvaceae</taxon>
        <taxon>Malvoideae</taxon>
        <taxon>Gossypium</taxon>
    </lineage>
</organism>
<protein>
    <submittedName>
        <fullName evidence="2">Uncharacterized protein</fullName>
    </submittedName>
</protein>
<feature type="compositionally biased region" description="Basic residues" evidence="1">
    <location>
        <begin position="155"/>
        <end position="165"/>
    </location>
</feature>
<reference evidence="2 3" key="1">
    <citation type="submission" date="2019-06" db="EMBL/GenBank/DDBJ databases">
        <title>WGS assembly of Gossypium darwinii.</title>
        <authorList>
            <person name="Chen Z.J."/>
            <person name="Sreedasyam A."/>
            <person name="Ando A."/>
            <person name="Song Q."/>
            <person name="De L."/>
            <person name="Hulse-Kemp A."/>
            <person name="Ding M."/>
            <person name="Ye W."/>
            <person name="Kirkbride R."/>
            <person name="Jenkins J."/>
            <person name="Plott C."/>
            <person name="Lovell J."/>
            <person name="Lin Y.-M."/>
            <person name="Vaughn R."/>
            <person name="Liu B."/>
            <person name="Li W."/>
            <person name="Simpson S."/>
            <person name="Scheffler B."/>
            <person name="Saski C."/>
            <person name="Grover C."/>
            <person name="Hu G."/>
            <person name="Conover J."/>
            <person name="Carlson J."/>
            <person name="Shu S."/>
            <person name="Boston L."/>
            <person name="Williams M."/>
            <person name="Peterson D."/>
            <person name="Mcgee K."/>
            <person name="Jones D."/>
            <person name="Wendel J."/>
            <person name="Stelly D."/>
            <person name="Grimwood J."/>
            <person name="Schmutz J."/>
        </authorList>
    </citation>
    <scope>NUCLEOTIDE SEQUENCE [LARGE SCALE GENOMIC DNA]</scope>
    <source>
        <strain evidence="2">1808015.09</strain>
    </source>
</reference>
<evidence type="ECO:0000313" key="2">
    <source>
        <dbReference type="EMBL" id="TYG48207.1"/>
    </source>
</evidence>
<sequence>MVDVSSSRVVDDLSDLMRAKVRACLYEYDTEFDAYYASDVDELLGNGHESKYPQKGISKCPSLPSFGCLEADEFVTTLRRMLSEGSSQAPPSCFVSLPTPMKLVSALKGSRAKQGILPEKRSVTWAPNVYDPPPTSLLHMIRNKRQHKLKRNNNDKKKIRRKGLKGTKSTRGNVGGKGVKQIRRSSESSYRWFKELVVEDRVVNKANEIDNFNVDKPDPYCGSGFLTQSSTGMYYSVAEAL</sequence>
<accession>A0A5D2ATE8</accession>
<dbReference type="Proteomes" id="UP000323506">
    <property type="component" value="Chromosome D11"/>
</dbReference>
<proteinExistence type="predicted"/>
<dbReference type="PANTHER" id="PTHR34952">
    <property type="entry name" value="OS05G0113500 PROTEIN"/>
    <property type="match status" value="1"/>
</dbReference>
<name>A0A5D2ATE8_GOSDA</name>
<evidence type="ECO:0000256" key="1">
    <source>
        <dbReference type="SAM" id="MobiDB-lite"/>
    </source>
</evidence>
<dbReference type="PANTHER" id="PTHR34952:SF2">
    <property type="entry name" value="OS05G0113500 PROTEIN"/>
    <property type="match status" value="1"/>
</dbReference>
<dbReference type="AlphaFoldDB" id="A0A5D2ATE8"/>
<evidence type="ECO:0000313" key="3">
    <source>
        <dbReference type="Proteomes" id="UP000323506"/>
    </source>
</evidence>
<keyword evidence="3" id="KW-1185">Reference proteome</keyword>
<feature type="region of interest" description="Disordered" evidence="1">
    <location>
        <begin position="155"/>
        <end position="180"/>
    </location>
</feature>